<dbReference type="GO" id="GO:0016616">
    <property type="term" value="F:oxidoreductase activity, acting on the CH-OH group of donors, NAD or NADP as acceptor"/>
    <property type="evidence" value="ECO:0007669"/>
    <property type="project" value="TreeGrafter"/>
</dbReference>
<dbReference type="InterPro" id="IPR036291">
    <property type="entry name" value="NAD(P)-bd_dom_sf"/>
</dbReference>
<dbReference type="STRING" id="1314785.A0A165CDB1"/>
<protein>
    <submittedName>
        <fullName evidence="4">NAD-P-binding protein</fullName>
    </submittedName>
</protein>
<evidence type="ECO:0000256" key="2">
    <source>
        <dbReference type="ARBA" id="ARBA00023445"/>
    </source>
</evidence>
<dbReference type="RefSeq" id="XP_040760347.1">
    <property type="nucleotide sequence ID" value="XM_040913149.1"/>
</dbReference>
<accession>A0A165CDB1</accession>
<gene>
    <name evidence="4" type="ORF">LAESUDRAFT_762728</name>
</gene>
<dbReference type="EMBL" id="KV427651">
    <property type="protein sequence ID" value="KZT02607.1"/>
    <property type="molecule type" value="Genomic_DNA"/>
</dbReference>
<dbReference type="GeneID" id="63830177"/>
<dbReference type="InterPro" id="IPR050425">
    <property type="entry name" value="NAD(P)_dehydrat-like"/>
</dbReference>
<reference evidence="4 5" key="1">
    <citation type="journal article" date="2016" name="Mol. Biol. Evol.">
        <title>Comparative Genomics of Early-Diverging Mushroom-Forming Fungi Provides Insights into the Origins of Lignocellulose Decay Capabilities.</title>
        <authorList>
            <person name="Nagy L.G."/>
            <person name="Riley R."/>
            <person name="Tritt A."/>
            <person name="Adam C."/>
            <person name="Daum C."/>
            <person name="Floudas D."/>
            <person name="Sun H."/>
            <person name="Yadav J.S."/>
            <person name="Pangilinan J."/>
            <person name="Larsson K.H."/>
            <person name="Matsuura K."/>
            <person name="Barry K."/>
            <person name="Labutti K."/>
            <person name="Kuo R."/>
            <person name="Ohm R.A."/>
            <person name="Bhattacharya S.S."/>
            <person name="Shirouzu T."/>
            <person name="Yoshinaga Y."/>
            <person name="Martin F.M."/>
            <person name="Grigoriev I.V."/>
            <person name="Hibbett D.S."/>
        </authorList>
    </citation>
    <scope>NUCLEOTIDE SEQUENCE [LARGE SCALE GENOMIC DNA]</scope>
    <source>
        <strain evidence="4 5">93-53</strain>
    </source>
</reference>
<keyword evidence="5" id="KW-1185">Reference proteome</keyword>
<evidence type="ECO:0000313" key="4">
    <source>
        <dbReference type="EMBL" id="KZT02607.1"/>
    </source>
</evidence>
<dbReference type="SUPFAM" id="SSF51735">
    <property type="entry name" value="NAD(P)-binding Rossmann-fold domains"/>
    <property type="match status" value="1"/>
</dbReference>
<dbReference type="OrthoDB" id="2735536at2759"/>
<sequence length="344" mass="37817">MPVVTSGKVLVTGANGFIGVWVVKSLLEQGHAVRGTVRSERKAKHLRHAFAQYGDKLELVIVADIIKEGAFDEAVKGMDAIEHTASPYHFKANDPDELIIPAVHGTTRVLESALAYGSSIKRIVVTSSVAAVLETLPEPKVFTEADWNDGSVAEVKEKGLAASQPGKYRASKTLAERAAWEFVEKNKDKIGWDLVVLNPPLVFGPVLHEVESTDVLNESMHAWYHTVFKGSQDPKSLGKNGMAWVDVRDLADAHVRAIQTEEASGQRFILSSGPFKWQDWVIASRKCGADAPEGDTTYDPAKAVHHMIFDNTKSVKVLGMKYRSIQQTTSDIIDDFKKRGWVTA</sequence>
<organism evidence="4 5">
    <name type="scientific">Laetiporus sulphureus 93-53</name>
    <dbReference type="NCBI Taxonomy" id="1314785"/>
    <lineage>
        <taxon>Eukaryota</taxon>
        <taxon>Fungi</taxon>
        <taxon>Dikarya</taxon>
        <taxon>Basidiomycota</taxon>
        <taxon>Agaricomycotina</taxon>
        <taxon>Agaricomycetes</taxon>
        <taxon>Polyporales</taxon>
        <taxon>Laetiporus</taxon>
    </lineage>
</organism>
<dbReference type="PANTHER" id="PTHR10366:SF564">
    <property type="entry name" value="STEROL-4-ALPHA-CARBOXYLATE 3-DEHYDROGENASE, DECARBOXYLATING"/>
    <property type="match status" value="1"/>
</dbReference>
<dbReference type="Proteomes" id="UP000076871">
    <property type="component" value="Unassembled WGS sequence"/>
</dbReference>
<keyword evidence="1" id="KW-0560">Oxidoreductase</keyword>
<dbReference type="PANTHER" id="PTHR10366">
    <property type="entry name" value="NAD DEPENDENT EPIMERASE/DEHYDRATASE"/>
    <property type="match status" value="1"/>
</dbReference>
<evidence type="ECO:0000256" key="1">
    <source>
        <dbReference type="ARBA" id="ARBA00023002"/>
    </source>
</evidence>
<dbReference type="InParanoid" id="A0A165CDB1"/>
<feature type="domain" description="NAD-dependent epimerase/dehydratase" evidence="3">
    <location>
        <begin position="9"/>
        <end position="264"/>
    </location>
</feature>
<dbReference type="AlphaFoldDB" id="A0A165CDB1"/>
<evidence type="ECO:0000313" key="5">
    <source>
        <dbReference type="Proteomes" id="UP000076871"/>
    </source>
</evidence>
<dbReference type="Gene3D" id="3.40.50.720">
    <property type="entry name" value="NAD(P)-binding Rossmann-like Domain"/>
    <property type="match status" value="1"/>
</dbReference>
<dbReference type="FunFam" id="3.40.50.720:FF:000085">
    <property type="entry name" value="Dihydroflavonol reductase"/>
    <property type="match status" value="1"/>
</dbReference>
<dbReference type="FunCoup" id="A0A165CDB1">
    <property type="interactions" value="61"/>
</dbReference>
<name>A0A165CDB1_9APHY</name>
<dbReference type="CDD" id="cd05227">
    <property type="entry name" value="AR_SDR_e"/>
    <property type="match status" value="1"/>
</dbReference>
<proteinExistence type="inferred from homology"/>
<evidence type="ECO:0000259" key="3">
    <source>
        <dbReference type="Pfam" id="PF01370"/>
    </source>
</evidence>
<dbReference type="Pfam" id="PF01370">
    <property type="entry name" value="Epimerase"/>
    <property type="match status" value="1"/>
</dbReference>
<dbReference type="InterPro" id="IPR001509">
    <property type="entry name" value="Epimerase_deHydtase"/>
</dbReference>
<comment type="similarity">
    <text evidence="2">Belongs to the NAD(P)-dependent epimerase/dehydratase family. Dihydroflavonol-4-reductase subfamily.</text>
</comment>